<keyword evidence="1" id="KW-1133">Transmembrane helix</keyword>
<dbReference type="AlphaFoldDB" id="A0A644ZES9"/>
<gene>
    <name evidence="2" type="ORF">SDC9_85428</name>
</gene>
<feature type="transmembrane region" description="Helical" evidence="1">
    <location>
        <begin position="104"/>
        <end position="124"/>
    </location>
</feature>
<evidence type="ECO:0000256" key="1">
    <source>
        <dbReference type="SAM" id="Phobius"/>
    </source>
</evidence>
<keyword evidence="1" id="KW-0472">Membrane</keyword>
<reference evidence="2" key="1">
    <citation type="submission" date="2019-08" db="EMBL/GenBank/DDBJ databases">
        <authorList>
            <person name="Kucharzyk K."/>
            <person name="Murdoch R.W."/>
            <person name="Higgins S."/>
            <person name="Loffler F."/>
        </authorList>
    </citation>
    <scope>NUCLEOTIDE SEQUENCE</scope>
</reference>
<feature type="transmembrane region" description="Helical" evidence="1">
    <location>
        <begin position="72"/>
        <end position="92"/>
    </location>
</feature>
<accession>A0A644ZES9</accession>
<keyword evidence="1" id="KW-0812">Transmembrane</keyword>
<proteinExistence type="predicted"/>
<feature type="transmembrane region" description="Helical" evidence="1">
    <location>
        <begin position="47"/>
        <end position="65"/>
    </location>
</feature>
<comment type="caution">
    <text evidence="2">The sequence shown here is derived from an EMBL/GenBank/DDBJ whole genome shotgun (WGS) entry which is preliminary data.</text>
</comment>
<evidence type="ECO:0000313" key="2">
    <source>
        <dbReference type="EMBL" id="MPM38798.1"/>
    </source>
</evidence>
<sequence>MNFIKTNLVSVIYLFLFTTLFMPWILVPDPATLTVQPVTGLRFLSDNVLMLIFLSLIIFTYAFSLKVKSIRILILLELELIFLIALFLSPIVSQGLVFFSGVKYGYFLILILLIGLAFYYYLLITKYIQNKENS</sequence>
<protein>
    <submittedName>
        <fullName evidence="2">Uncharacterized protein</fullName>
    </submittedName>
</protein>
<organism evidence="2">
    <name type="scientific">bioreactor metagenome</name>
    <dbReference type="NCBI Taxonomy" id="1076179"/>
    <lineage>
        <taxon>unclassified sequences</taxon>
        <taxon>metagenomes</taxon>
        <taxon>ecological metagenomes</taxon>
    </lineage>
</organism>
<dbReference type="EMBL" id="VSSQ01008412">
    <property type="protein sequence ID" value="MPM38798.1"/>
    <property type="molecule type" value="Genomic_DNA"/>
</dbReference>
<feature type="transmembrane region" description="Helical" evidence="1">
    <location>
        <begin position="7"/>
        <end position="27"/>
    </location>
</feature>
<name>A0A644ZES9_9ZZZZ</name>